<dbReference type="InterPro" id="IPR031582">
    <property type="entry name" value="TadF"/>
</dbReference>
<keyword evidence="2" id="KW-0067">ATP-binding</keyword>
<evidence type="ECO:0000313" key="3">
    <source>
        <dbReference type="Proteomes" id="UP000809621"/>
    </source>
</evidence>
<dbReference type="RefSeq" id="WP_205159841.1">
    <property type="nucleotide sequence ID" value="NZ_JAFEUM010000010.1"/>
</dbReference>
<dbReference type="GO" id="GO:0005524">
    <property type="term" value="F:ATP binding"/>
    <property type="evidence" value="ECO:0007669"/>
    <property type="project" value="UniProtKB-KW"/>
</dbReference>
<sequence length="181" mass="20036">MTNSISRQKGVFIVEFTLMLFSLVIFILFTMDVMFKVSTKGKLDRIAFSAVSIAKERTQLYDSRNTFSDDDAKMIYQITSGSLARTMGDFDATKYGIQIEAQNYTDEGVPLTVDVFSEGSLDCSNGETLSDLEPQLRVTTSWGRNANLYRVVTCYDTENYVAGVLGNGFTQVGSSAVMVGR</sequence>
<comment type="caution">
    <text evidence="2">The sequence shown here is derived from an EMBL/GenBank/DDBJ whole genome shotgun (WGS) entry which is preliminary data.</text>
</comment>
<protein>
    <submittedName>
        <fullName evidence="2">ATP-binding protein</fullName>
    </submittedName>
</protein>
<name>A0ABS2HLN9_9VIBR</name>
<reference evidence="2 3" key="1">
    <citation type="submission" date="2021-02" db="EMBL/GenBank/DDBJ databases">
        <authorList>
            <person name="Park J.-S."/>
        </authorList>
    </citation>
    <scope>NUCLEOTIDE SEQUENCE [LARGE SCALE GENOMIC DNA]</scope>
    <source>
        <strain evidence="2 3">188UL20-2</strain>
    </source>
</reference>
<keyword evidence="1" id="KW-1133">Transmembrane helix</keyword>
<keyword evidence="1" id="KW-0472">Membrane</keyword>
<organism evidence="2 3">
    <name type="scientific">Vibrio ulleungensis</name>
    <dbReference type="NCBI Taxonomy" id="2807619"/>
    <lineage>
        <taxon>Bacteria</taxon>
        <taxon>Pseudomonadati</taxon>
        <taxon>Pseudomonadota</taxon>
        <taxon>Gammaproteobacteria</taxon>
        <taxon>Vibrionales</taxon>
        <taxon>Vibrionaceae</taxon>
        <taxon>Vibrio</taxon>
    </lineage>
</organism>
<dbReference type="Proteomes" id="UP000809621">
    <property type="component" value="Unassembled WGS sequence"/>
</dbReference>
<proteinExistence type="predicted"/>
<feature type="transmembrane region" description="Helical" evidence="1">
    <location>
        <begin position="12"/>
        <end position="35"/>
    </location>
</feature>
<dbReference type="Pfam" id="PF16964">
    <property type="entry name" value="TadF"/>
    <property type="match status" value="1"/>
</dbReference>
<keyword evidence="1" id="KW-0812">Transmembrane</keyword>
<evidence type="ECO:0000256" key="1">
    <source>
        <dbReference type="SAM" id="Phobius"/>
    </source>
</evidence>
<evidence type="ECO:0000313" key="2">
    <source>
        <dbReference type="EMBL" id="MBM7038390.1"/>
    </source>
</evidence>
<accession>A0ABS2HLN9</accession>
<keyword evidence="2" id="KW-0547">Nucleotide-binding</keyword>
<keyword evidence="3" id="KW-1185">Reference proteome</keyword>
<gene>
    <name evidence="2" type="ORF">JQC93_18580</name>
</gene>
<dbReference type="EMBL" id="JAFEUM010000010">
    <property type="protein sequence ID" value="MBM7038390.1"/>
    <property type="molecule type" value="Genomic_DNA"/>
</dbReference>